<dbReference type="InterPro" id="IPR008942">
    <property type="entry name" value="ENTH_VHS"/>
</dbReference>
<feature type="domain" description="SURP motif" evidence="5">
    <location>
        <begin position="307"/>
        <end position="350"/>
    </location>
</feature>
<accession>A4S4L2</accession>
<dbReference type="GO" id="GO:0005634">
    <property type="term" value="C:nucleus"/>
    <property type="evidence" value="ECO:0007669"/>
    <property type="project" value="TreeGrafter"/>
</dbReference>
<dbReference type="Proteomes" id="UP000001568">
    <property type="component" value="Chromosome 11"/>
</dbReference>
<dbReference type="InterPro" id="IPR000504">
    <property type="entry name" value="RRM_dom"/>
</dbReference>
<dbReference type="InterPro" id="IPR012677">
    <property type="entry name" value="Nucleotide-bd_a/b_plait_sf"/>
</dbReference>
<dbReference type="PANTHER" id="PTHR23140">
    <property type="entry name" value="RNA PROCESSING PROTEIN LD23810P"/>
    <property type="match status" value="1"/>
</dbReference>
<sequence length="554" mass="60933">MHFSLNNPRKGNRLALQRARDARKAARDAAEVEAVLETFQNEFGDGDDDDEDGRANAVTFVRGGLQRPDARDGVDDEGVGEVYALGARDGPAPAAKRKGADAENDVEAGPSAPRGKKKLKAIDAMLEEFAAKAPVVPEASARSEPASTSERVEPATATDASRSSNVRITNLPVDVAAVDLARAFERYGPIASVKIWRPSKESRETSNSGYVCFMSRTSAERAVDEMHDALLFGNTVNVVISMAMRIPQHAMWPTTLHANEAAELLARAPAEVLGDIPWSVAPTATSDTSDEADVVVQIPDDEDLKRRIDITAAYVAEDGEVFERALKAREATNEEYRFLFDECSQAHAYYAWRVFAFAQSDALETWRTEPFVMIRDGARWIPPPLDETQASRLENRVGRSSKRAAMKLSTADRKSLVEILQHITVARDDIRDAMEFAVERAECAADVVDVIATSLCNLETPRQTMTARLYVVSDLLHNCAAPVKGVQAYRALFISALPSVFERLELYLEAASSSASRRAFKRDVLATLRAWSDWCAFTDDFIIRLRGSAFAVDD</sequence>
<dbReference type="STRING" id="436017.A4S4L2"/>
<dbReference type="OMA" id="RRPHICA"/>
<feature type="region of interest" description="Disordered" evidence="3">
    <location>
        <begin position="84"/>
        <end position="116"/>
    </location>
</feature>
<dbReference type="Gene3D" id="1.25.40.90">
    <property type="match status" value="1"/>
</dbReference>
<feature type="domain" description="CID" evidence="6">
    <location>
        <begin position="408"/>
        <end position="553"/>
    </location>
</feature>
<dbReference type="OrthoDB" id="498648at2759"/>
<dbReference type="InterPro" id="IPR006569">
    <property type="entry name" value="CID_dom"/>
</dbReference>
<dbReference type="eggNOG" id="KOG0151">
    <property type="taxonomic scope" value="Eukaryota"/>
</dbReference>
<dbReference type="GO" id="GO:0003723">
    <property type="term" value="F:RNA binding"/>
    <property type="evidence" value="ECO:0007669"/>
    <property type="project" value="UniProtKB-UniRule"/>
</dbReference>
<protein>
    <recommendedName>
        <fullName evidence="9">RRM domain-containing protein</fullName>
    </recommendedName>
</protein>
<dbReference type="GO" id="GO:0006396">
    <property type="term" value="P:RNA processing"/>
    <property type="evidence" value="ECO:0007669"/>
    <property type="project" value="InterPro"/>
</dbReference>
<organism evidence="7 8">
    <name type="scientific">Ostreococcus lucimarinus (strain CCE9901)</name>
    <dbReference type="NCBI Taxonomy" id="436017"/>
    <lineage>
        <taxon>Eukaryota</taxon>
        <taxon>Viridiplantae</taxon>
        <taxon>Chlorophyta</taxon>
        <taxon>Mamiellophyceae</taxon>
        <taxon>Mamiellales</taxon>
        <taxon>Bathycoccaceae</taxon>
        <taxon>Ostreococcus</taxon>
    </lineage>
</organism>
<dbReference type="Gene3D" id="1.10.10.790">
    <property type="entry name" value="Surp module"/>
    <property type="match status" value="1"/>
</dbReference>
<dbReference type="InterPro" id="IPR035967">
    <property type="entry name" value="SWAP/Surp_sf"/>
</dbReference>
<dbReference type="PROSITE" id="PS51391">
    <property type="entry name" value="CID"/>
    <property type="match status" value="1"/>
</dbReference>
<feature type="region of interest" description="Disordered" evidence="3">
    <location>
        <begin position="135"/>
        <end position="163"/>
    </location>
</feature>
<dbReference type="SMART" id="SM00360">
    <property type="entry name" value="RRM"/>
    <property type="match status" value="1"/>
</dbReference>
<dbReference type="SMART" id="SM00582">
    <property type="entry name" value="RPR"/>
    <property type="match status" value="1"/>
</dbReference>
<dbReference type="Gramene" id="ABO98749">
    <property type="protein sequence ID" value="ABO98749"/>
    <property type="gene ID" value="OSTLU_26450"/>
</dbReference>
<dbReference type="PROSITE" id="PS50102">
    <property type="entry name" value="RRM"/>
    <property type="match status" value="1"/>
</dbReference>
<dbReference type="KEGG" id="olu:OSTLU_26450"/>
<dbReference type="EMBL" id="CP000591">
    <property type="protein sequence ID" value="ABO98749.1"/>
    <property type="molecule type" value="Genomic_DNA"/>
</dbReference>
<dbReference type="RefSeq" id="XP_001420456.1">
    <property type="nucleotide sequence ID" value="XM_001420419.1"/>
</dbReference>
<dbReference type="HOGENOM" id="CLU_010743_3_1_1"/>
<evidence type="ECO:0000259" key="6">
    <source>
        <dbReference type="PROSITE" id="PS51391"/>
    </source>
</evidence>
<dbReference type="PROSITE" id="PS50128">
    <property type="entry name" value="SURP"/>
    <property type="match status" value="1"/>
</dbReference>
<name>A4S4L2_OSTLU</name>
<dbReference type="AlphaFoldDB" id="A4S4L2"/>
<evidence type="ECO:0000259" key="5">
    <source>
        <dbReference type="PROSITE" id="PS50128"/>
    </source>
</evidence>
<evidence type="ECO:0000259" key="4">
    <source>
        <dbReference type="PROSITE" id="PS50102"/>
    </source>
</evidence>
<dbReference type="Pfam" id="PF00076">
    <property type="entry name" value="RRM_1"/>
    <property type="match status" value="1"/>
</dbReference>
<evidence type="ECO:0000313" key="8">
    <source>
        <dbReference type="Proteomes" id="UP000001568"/>
    </source>
</evidence>
<dbReference type="PANTHER" id="PTHR23140:SF0">
    <property type="entry name" value="U2 SNRNP-ASSOCIATED SURP MOTIF-CONTAINING PROTEIN"/>
    <property type="match status" value="1"/>
</dbReference>
<dbReference type="InterPro" id="IPR051485">
    <property type="entry name" value="SR-CTD_assoc_factor"/>
</dbReference>
<dbReference type="Pfam" id="PF01805">
    <property type="entry name" value="Surp"/>
    <property type="match status" value="1"/>
</dbReference>
<dbReference type="SUPFAM" id="SSF54928">
    <property type="entry name" value="RNA-binding domain, RBD"/>
    <property type="match status" value="1"/>
</dbReference>
<feature type="domain" description="RRM" evidence="4">
    <location>
        <begin position="164"/>
        <end position="243"/>
    </location>
</feature>
<gene>
    <name evidence="7" type="ORF">OSTLU_26450</name>
</gene>
<dbReference type="Gene3D" id="3.30.70.330">
    <property type="match status" value="1"/>
</dbReference>
<dbReference type="GeneID" id="5004580"/>
<keyword evidence="8" id="KW-1185">Reference proteome</keyword>
<dbReference type="InterPro" id="IPR035979">
    <property type="entry name" value="RBD_domain_sf"/>
</dbReference>
<proteinExistence type="predicted"/>
<keyword evidence="1 2" id="KW-0694">RNA-binding</keyword>
<evidence type="ECO:0000256" key="3">
    <source>
        <dbReference type="SAM" id="MobiDB-lite"/>
    </source>
</evidence>
<dbReference type="SMART" id="SM00648">
    <property type="entry name" value="SWAP"/>
    <property type="match status" value="1"/>
</dbReference>
<evidence type="ECO:0000313" key="7">
    <source>
        <dbReference type="EMBL" id="ABO98749.1"/>
    </source>
</evidence>
<dbReference type="SUPFAM" id="SSF109905">
    <property type="entry name" value="Surp module (SWAP domain)"/>
    <property type="match status" value="1"/>
</dbReference>
<dbReference type="InterPro" id="IPR000061">
    <property type="entry name" value="Surp"/>
</dbReference>
<reference evidence="7 8" key="1">
    <citation type="journal article" date="2007" name="Proc. Natl. Acad. Sci. U.S.A.">
        <title>The tiny eukaryote Ostreococcus provides genomic insights into the paradox of plankton speciation.</title>
        <authorList>
            <person name="Palenik B."/>
            <person name="Grimwood J."/>
            <person name="Aerts A."/>
            <person name="Rouze P."/>
            <person name="Salamov A."/>
            <person name="Putnam N."/>
            <person name="Dupont C."/>
            <person name="Jorgensen R."/>
            <person name="Derelle E."/>
            <person name="Rombauts S."/>
            <person name="Zhou K."/>
            <person name="Otillar R."/>
            <person name="Merchant S.S."/>
            <person name="Podell S."/>
            <person name="Gaasterland T."/>
            <person name="Napoli C."/>
            <person name="Gendler K."/>
            <person name="Manuell A."/>
            <person name="Tai V."/>
            <person name="Vallon O."/>
            <person name="Piganeau G."/>
            <person name="Jancek S."/>
            <person name="Heijde M."/>
            <person name="Jabbari K."/>
            <person name="Bowler C."/>
            <person name="Lohr M."/>
            <person name="Robbens S."/>
            <person name="Werner G."/>
            <person name="Dubchak I."/>
            <person name="Pazour G.J."/>
            <person name="Ren Q."/>
            <person name="Paulsen I."/>
            <person name="Delwiche C."/>
            <person name="Schmutz J."/>
            <person name="Rokhsar D."/>
            <person name="Van de Peer Y."/>
            <person name="Moreau H."/>
            <person name="Grigoriev I.V."/>
        </authorList>
    </citation>
    <scope>NUCLEOTIDE SEQUENCE [LARGE SCALE GENOMIC DNA]</scope>
    <source>
        <strain evidence="7 8">CCE9901</strain>
    </source>
</reference>
<evidence type="ECO:0000256" key="2">
    <source>
        <dbReference type="PROSITE-ProRule" id="PRU00176"/>
    </source>
</evidence>
<evidence type="ECO:0008006" key="9">
    <source>
        <dbReference type="Google" id="ProtNLM"/>
    </source>
</evidence>
<evidence type="ECO:0000256" key="1">
    <source>
        <dbReference type="ARBA" id="ARBA00022884"/>
    </source>
</evidence>